<evidence type="ECO:0000256" key="6">
    <source>
        <dbReference type="ARBA" id="ARBA00023136"/>
    </source>
</evidence>
<comment type="caution">
    <text evidence="8">The sequence shown here is derived from an EMBL/GenBank/DDBJ whole genome shotgun (WGS) entry which is preliminary data.</text>
</comment>
<dbReference type="InterPro" id="IPR004923">
    <property type="entry name" value="FTR1/Fip1/EfeU"/>
</dbReference>
<evidence type="ECO:0000256" key="5">
    <source>
        <dbReference type="ARBA" id="ARBA00022989"/>
    </source>
</evidence>
<dbReference type="AlphaFoldDB" id="A0AAN7WNB0"/>
<dbReference type="InterPro" id="IPR005217">
    <property type="entry name" value="EfeU/FTR1-like"/>
</dbReference>
<dbReference type="PANTHER" id="PTHR31632">
    <property type="entry name" value="IRON TRANSPORTER FTH1"/>
    <property type="match status" value="1"/>
</dbReference>
<keyword evidence="6 7" id="KW-0472">Membrane</keyword>
<feature type="transmembrane region" description="Helical" evidence="7">
    <location>
        <begin position="51"/>
        <end position="75"/>
    </location>
</feature>
<evidence type="ECO:0000256" key="4">
    <source>
        <dbReference type="ARBA" id="ARBA00022692"/>
    </source>
</evidence>
<sequence>MANKVFNVAVFFVVFRECLEAVIIVSVLLSFIKQTIGAKDNVLYNRLVKQIWFGSVLGFIICLIIGCAFIGAYYSLQKDIFGSAEDLWEGIFCMIATLMISMMGIPMLRINKMQGKWKVKIARSLIEVPKKKKDWFRIGFLTRRYAMFVLPFITVLREGLEAVVFVAGAGVTTQGSRATAYPLPVAAGLIAGGLIGFLLYYGASHSSLQIFLIISTSILYLIGAGLFSRGAWYFENYLFNRATGGDASEGGDGNGTYNIHKSVYHVNCCNPELDNGWDVFNALLGWQNTGYLSSILCYNIYWLCLIICLILLMWEEKYGHLPFTKNLQMKHLNPGYWIKNKKKDELTEEQTKNLFKQVENLQLNEKGVIETVGCETANLFESEKDGNVVTTTRIENSTKAGKADHNISEFNKVATTSTISLSKSKTEPS</sequence>
<organism evidence="8 9">
    <name type="scientific">Arxiozyma heterogenica</name>
    <dbReference type="NCBI Taxonomy" id="278026"/>
    <lineage>
        <taxon>Eukaryota</taxon>
        <taxon>Fungi</taxon>
        <taxon>Dikarya</taxon>
        <taxon>Ascomycota</taxon>
        <taxon>Saccharomycotina</taxon>
        <taxon>Saccharomycetes</taxon>
        <taxon>Saccharomycetales</taxon>
        <taxon>Saccharomycetaceae</taxon>
        <taxon>Arxiozyma</taxon>
    </lineage>
</organism>
<accession>A0AAN7WNB0</accession>
<keyword evidence="3" id="KW-0410">Iron transport</keyword>
<keyword evidence="3" id="KW-0406">Ion transport</keyword>
<name>A0AAN7WNB0_9SACH</name>
<feature type="transmembrane region" description="Helical" evidence="7">
    <location>
        <begin position="145"/>
        <end position="169"/>
    </location>
</feature>
<reference evidence="9" key="1">
    <citation type="submission" date="2023-07" db="EMBL/GenBank/DDBJ databases">
        <title>A draft genome of Kazachstania heterogenica Y-27499.</title>
        <authorList>
            <person name="Donic C."/>
            <person name="Kralova J.S."/>
            <person name="Fidel L."/>
            <person name="Ben-Dor S."/>
            <person name="Jung S."/>
        </authorList>
    </citation>
    <scope>NUCLEOTIDE SEQUENCE [LARGE SCALE GENOMIC DNA]</scope>
    <source>
        <strain evidence="9">Y27499</strain>
    </source>
</reference>
<gene>
    <name evidence="8" type="ORF">RI543_001496</name>
</gene>
<comment type="subcellular location">
    <subcellularLocation>
        <location evidence="1">Membrane</location>
        <topology evidence="1">Multi-pass membrane protein</topology>
    </subcellularLocation>
</comment>
<dbReference type="EMBL" id="JAWIZZ010000038">
    <property type="protein sequence ID" value="KAK5781105.1"/>
    <property type="molecule type" value="Genomic_DNA"/>
</dbReference>
<evidence type="ECO:0000256" key="7">
    <source>
        <dbReference type="SAM" id="Phobius"/>
    </source>
</evidence>
<protein>
    <recommendedName>
        <fullName evidence="10">Plasma membrane iron permease</fullName>
    </recommendedName>
</protein>
<dbReference type="Proteomes" id="UP001306508">
    <property type="component" value="Unassembled WGS sequence"/>
</dbReference>
<dbReference type="GO" id="GO:0015093">
    <property type="term" value="F:ferrous iron transmembrane transporter activity"/>
    <property type="evidence" value="ECO:0007669"/>
    <property type="project" value="TreeGrafter"/>
</dbReference>
<feature type="transmembrane region" description="Helical" evidence="7">
    <location>
        <begin position="181"/>
        <end position="203"/>
    </location>
</feature>
<evidence type="ECO:0000256" key="2">
    <source>
        <dbReference type="ARBA" id="ARBA00008333"/>
    </source>
</evidence>
<feature type="transmembrane region" description="Helical" evidence="7">
    <location>
        <begin position="291"/>
        <end position="314"/>
    </location>
</feature>
<keyword evidence="3" id="KW-0408">Iron</keyword>
<dbReference type="NCBIfam" id="TIGR00145">
    <property type="entry name" value="EfeU/Ftr1 family ferrous iron transporter subunit"/>
    <property type="match status" value="1"/>
</dbReference>
<keyword evidence="9" id="KW-1185">Reference proteome</keyword>
<comment type="similarity">
    <text evidence="2">Belongs to the oxidase-dependent Fe transporter (OFeT) (TC 9.A.10.1) family.</text>
</comment>
<keyword evidence="4 7" id="KW-0812">Transmembrane</keyword>
<feature type="transmembrane region" description="Helical" evidence="7">
    <location>
        <begin position="210"/>
        <end position="232"/>
    </location>
</feature>
<keyword evidence="5 7" id="KW-1133">Transmembrane helix</keyword>
<evidence type="ECO:0000313" key="8">
    <source>
        <dbReference type="EMBL" id="KAK5781105.1"/>
    </source>
</evidence>
<dbReference type="Pfam" id="PF03239">
    <property type="entry name" value="FTR1"/>
    <property type="match status" value="1"/>
</dbReference>
<keyword evidence="3" id="KW-0813">Transport</keyword>
<feature type="transmembrane region" description="Helical" evidence="7">
    <location>
        <begin position="87"/>
        <end position="108"/>
    </location>
</feature>
<evidence type="ECO:0000256" key="1">
    <source>
        <dbReference type="ARBA" id="ARBA00004141"/>
    </source>
</evidence>
<evidence type="ECO:0000256" key="3">
    <source>
        <dbReference type="ARBA" id="ARBA00022496"/>
    </source>
</evidence>
<dbReference type="PANTHER" id="PTHR31632:SF2">
    <property type="entry name" value="PLASMA MEMBRANE IRON PERMEASE"/>
    <property type="match status" value="1"/>
</dbReference>
<proteinExistence type="inferred from homology"/>
<evidence type="ECO:0008006" key="10">
    <source>
        <dbReference type="Google" id="ProtNLM"/>
    </source>
</evidence>
<dbReference type="GO" id="GO:0033573">
    <property type="term" value="C:high-affinity iron permease complex"/>
    <property type="evidence" value="ECO:0007669"/>
    <property type="project" value="InterPro"/>
</dbReference>
<evidence type="ECO:0000313" key="9">
    <source>
        <dbReference type="Proteomes" id="UP001306508"/>
    </source>
</evidence>
<feature type="transmembrane region" description="Helical" evidence="7">
    <location>
        <begin position="6"/>
        <end position="31"/>
    </location>
</feature>